<comment type="subcellular location">
    <subcellularLocation>
        <location evidence="1">Host cytoplasm</location>
    </subcellularLocation>
    <subcellularLocation>
        <location evidence="2">Secreted</location>
    </subcellularLocation>
</comment>
<dbReference type="SUPFAM" id="SSF52058">
    <property type="entry name" value="L domain-like"/>
    <property type="match status" value="1"/>
</dbReference>
<evidence type="ECO:0000256" key="6">
    <source>
        <dbReference type="ARBA" id="ARBA00022679"/>
    </source>
</evidence>
<dbReference type="Gene3D" id="1.20.58.90">
    <property type="match status" value="1"/>
</dbReference>
<keyword evidence="7" id="KW-0677">Repeat</keyword>
<evidence type="ECO:0000259" key="13">
    <source>
        <dbReference type="PROSITE" id="PS52053"/>
    </source>
</evidence>
<sequence length="608" mass="66348">MDTGQAQRGTGITPEASERAHRQGCLCGLARATTEWVGALTRARASTAGPTGNPTNPEAPAAREMSLDGLLEGWAAEEGQGEHEDRQEAGRRTRALCEAVVNVDLPPSLDLSSLSLTTLSAALPAGLRRLNIDNNQLTSLPDTLPATLQSLDASGNQLSTLPSLPAGLRHLNVDDNQLDSLPDILPATLQQLNARGNRLTSLPQTLPAGIRQLDAGRNRLTTLPEALPSELNWLNIGGNELTSLPNTLPTGLVTLYADHNELTSLPETLLTQLGSECTIDLDENPLPERVRTNLAAAMNVEGYAGPQVFFSMGGGAEQSQARPLAEAVADWLKDEPAVVAAWQGFAAEPGAQEYSRFLDRLRLPDTVNYGNAAFRQAVADGLRQATTRPRLREQYFQLAIGASETCEDRIILTWNSMQTARLNADVEGGAYDERLDELLQQGRVMFRLDALEGIAREKVRSLRFVDEIEVYLAYQVKLREPLQLRHIAPNMRFYGVAHVTEHDIAAAETSVRNQESAGFTDYLATRWQPWETVVSRIAPEAHAATQRRLADAMGGEFQGRLAQRLAEHQLTGDADAEREIGAQILKEITREIKGTLTHQILADRGLML</sequence>
<feature type="compositionally biased region" description="Polar residues" evidence="12">
    <location>
        <begin position="1"/>
        <end position="10"/>
    </location>
</feature>
<evidence type="ECO:0000256" key="5">
    <source>
        <dbReference type="ARBA" id="ARBA00022614"/>
    </source>
</evidence>
<dbReference type="Pfam" id="PF14496">
    <property type="entry name" value="NEL"/>
    <property type="match status" value="1"/>
</dbReference>
<protein>
    <recommendedName>
        <fullName evidence="13">NEL domain-containing protein</fullName>
    </recommendedName>
</protein>
<dbReference type="InterPro" id="IPR001611">
    <property type="entry name" value="Leu-rich_rpt"/>
</dbReference>
<evidence type="ECO:0000256" key="12">
    <source>
        <dbReference type="SAM" id="MobiDB-lite"/>
    </source>
</evidence>
<feature type="active site" description="Glycyl thioester intermediate" evidence="11">
    <location>
        <position position="406"/>
    </location>
</feature>
<keyword evidence="8 11" id="KW-0833">Ubl conjugation pathway</keyword>
<organism evidence="14 15">
    <name type="scientific">Bradyrhizobium iriomotense</name>
    <dbReference type="NCBI Taxonomy" id="441950"/>
    <lineage>
        <taxon>Bacteria</taxon>
        <taxon>Pseudomonadati</taxon>
        <taxon>Pseudomonadota</taxon>
        <taxon>Alphaproteobacteria</taxon>
        <taxon>Hyphomicrobiales</taxon>
        <taxon>Nitrobacteraceae</taxon>
        <taxon>Bradyrhizobium</taxon>
    </lineage>
</organism>
<evidence type="ECO:0000256" key="7">
    <source>
        <dbReference type="ARBA" id="ARBA00022737"/>
    </source>
</evidence>
<dbReference type="Pfam" id="PF00560">
    <property type="entry name" value="LRR_1"/>
    <property type="match status" value="1"/>
</dbReference>
<evidence type="ECO:0000256" key="11">
    <source>
        <dbReference type="PROSITE-ProRule" id="PRU01398"/>
    </source>
</evidence>
<keyword evidence="9 11" id="KW-0832">Ubl conjugation</keyword>
<dbReference type="PROSITE" id="PS52053">
    <property type="entry name" value="NEL"/>
    <property type="match status" value="1"/>
</dbReference>
<keyword evidence="15" id="KW-1185">Reference proteome</keyword>
<dbReference type="InterPro" id="IPR051071">
    <property type="entry name" value="LRR-bact_E3_ubiq_ligases"/>
</dbReference>
<proteinExistence type="inferred from homology"/>
<name>A0ABQ6B5J5_9BRAD</name>
<evidence type="ECO:0000256" key="4">
    <source>
        <dbReference type="ARBA" id="ARBA00022525"/>
    </source>
</evidence>
<evidence type="ECO:0000256" key="8">
    <source>
        <dbReference type="ARBA" id="ARBA00022786"/>
    </source>
</evidence>
<reference evidence="15" key="1">
    <citation type="journal article" date="2019" name="Int. J. Syst. Evol. Microbiol.">
        <title>The Global Catalogue of Microorganisms (GCM) 10K type strain sequencing project: providing services to taxonomists for standard genome sequencing and annotation.</title>
        <authorList>
            <consortium name="The Broad Institute Genomics Platform"/>
            <consortium name="The Broad Institute Genome Sequencing Center for Infectious Disease"/>
            <person name="Wu L."/>
            <person name="Ma J."/>
        </authorList>
    </citation>
    <scope>NUCLEOTIDE SEQUENCE [LARGE SCALE GENOMIC DNA]</scope>
    <source>
        <strain evidence="15">NBRC 102520</strain>
    </source>
</reference>
<evidence type="ECO:0000313" key="14">
    <source>
        <dbReference type="EMBL" id="GLR89709.1"/>
    </source>
</evidence>
<keyword evidence="6 11" id="KW-0808">Transferase</keyword>
<dbReference type="Gene3D" id="3.80.10.10">
    <property type="entry name" value="Ribonuclease Inhibitor"/>
    <property type="match status" value="1"/>
</dbReference>
<feature type="domain" description="NEL" evidence="13">
    <location>
        <begin position="323"/>
        <end position="608"/>
    </location>
</feature>
<evidence type="ECO:0000256" key="2">
    <source>
        <dbReference type="ARBA" id="ARBA00004613"/>
    </source>
</evidence>
<dbReference type="InterPro" id="IPR032675">
    <property type="entry name" value="LRR_dom_sf"/>
</dbReference>
<dbReference type="InterPro" id="IPR029487">
    <property type="entry name" value="NEL_dom"/>
</dbReference>
<comment type="PTM">
    <text evidence="11">Ubiquitinated in the presence of host E1 ubiquitin-activating enzyme, E2 ubiquitin-conjugating enzyme and ubiquitin.</text>
</comment>
<dbReference type="Gene3D" id="1.20.1270.130">
    <property type="entry name" value="Shigella T3SS effector IpaH domain"/>
    <property type="match status" value="1"/>
</dbReference>
<accession>A0ABQ6B5J5</accession>
<dbReference type="PANTHER" id="PTHR47114">
    <property type="match status" value="1"/>
</dbReference>
<feature type="region of interest" description="Disordered" evidence="12">
    <location>
        <begin position="1"/>
        <end position="20"/>
    </location>
</feature>
<evidence type="ECO:0000256" key="9">
    <source>
        <dbReference type="ARBA" id="ARBA00022843"/>
    </source>
</evidence>
<comment type="similarity">
    <text evidence="3 11">Belongs to the LRR-containing bacterial E3 ligase family.</text>
</comment>
<keyword evidence="10 11" id="KW-1035">Host cytoplasm</keyword>
<dbReference type="PROSITE" id="PS51450">
    <property type="entry name" value="LRR"/>
    <property type="match status" value="2"/>
</dbReference>
<dbReference type="InterPro" id="IPR003591">
    <property type="entry name" value="Leu-rich_rpt_typical-subtyp"/>
</dbReference>
<dbReference type="RefSeq" id="WP_284272056.1">
    <property type="nucleotide sequence ID" value="NZ_BSOW01000028.1"/>
</dbReference>
<dbReference type="PANTHER" id="PTHR47114:SF2">
    <property type="entry name" value="OLIGODENDROCYTE-MYELIN GLYCOPROTEIN"/>
    <property type="match status" value="1"/>
</dbReference>
<comment type="caution">
    <text evidence="14">The sequence shown here is derived from an EMBL/GenBank/DDBJ whole genome shotgun (WGS) entry which is preliminary data.</text>
</comment>
<evidence type="ECO:0000313" key="15">
    <source>
        <dbReference type="Proteomes" id="UP001156905"/>
    </source>
</evidence>
<dbReference type="EMBL" id="BSOW01000028">
    <property type="protein sequence ID" value="GLR89709.1"/>
    <property type="molecule type" value="Genomic_DNA"/>
</dbReference>
<gene>
    <name evidence="14" type="ORF">GCM10007857_64230</name>
</gene>
<keyword evidence="4 11" id="KW-0964">Secreted</keyword>
<dbReference type="Gene3D" id="1.20.58.360">
    <property type="entry name" value="Shigella T3SS effector IpaH defines"/>
    <property type="match status" value="1"/>
</dbReference>
<evidence type="ECO:0000256" key="3">
    <source>
        <dbReference type="ARBA" id="ARBA00009868"/>
    </source>
</evidence>
<evidence type="ECO:0000256" key="10">
    <source>
        <dbReference type="ARBA" id="ARBA00023200"/>
    </source>
</evidence>
<evidence type="ECO:0000256" key="1">
    <source>
        <dbReference type="ARBA" id="ARBA00004192"/>
    </source>
</evidence>
<keyword evidence="5" id="KW-0433">Leucine-rich repeat</keyword>
<dbReference type="SMART" id="SM00364">
    <property type="entry name" value="LRR_BAC"/>
    <property type="match status" value="7"/>
</dbReference>
<dbReference type="Proteomes" id="UP001156905">
    <property type="component" value="Unassembled WGS sequence"/>
</dbReference>
<dbReference type="SMART" id="SM00369">
    <property type="entry name" value="LRR_TYP"/>
    <property type="match status" value="5"/>
</dbReference>